<organism evidence="3 4">
    <name type="scientific">Gluconacetobacter azotocaptans</name>
    <dbReference type="NCBI Taxonomy" id="142834"/>
    <lineage>
        <taxon>Bacteria</taxon>
        <taxon>Pseudomonadati</taxon>
        <taxon>Pseudomonadota</taxon>
        <taxon>Alphaproteobacteria</taxon>
        <taxon>Acetobacterales</taxon>
        <taxon>Acetobacteraceae</taxon>
        <taxon>Gluconacetobacter</taxon>
    </lineage>
</organism>
<comment type="caution">
    <text evidence="3">The sequence shown here is derived from an EMBL/GenBank/DDBJ whole genome shotgun (WGS) entry which is preliminary data.</text>
</comment>
<keyword evidence="1" id="KW-0812">Transmembrane</keyword>
<reference evidence="3 4" key="1">
    <citation type="submission" date="2020-04" db="EMBL/GenBank/DDBJ databases">
        <title>Description of novel Gluconacetobacter.</title>
        <authorList>
            <person name="Sombolestani A."/>
        </authorList>
    </citation>
    <scope>NUCLEOTIDE SEQUENCE [LARGE SCALE GENOMIC DNA]</scope>
    <source>
        <strain evidence="3 4">LMG 21311</strain>
    </source>
</reference>
<dbReference type="EMBL" id="JABEQF010000001">
    <property type="protein sequence ID" value="MBB2188421.1"/>
    <property type="molecule type" value="Genomic_DNA"/>
</dbReference>
<dbReference type="Gene3D" id="3.40.50.410">
    <property type="entry name" value="von Willebrand factor, type A domain"/>
    <property type="match status" value="1"/>
</dbReference>
<name>A0A7W4JPB1_9PROT</name>
<dbReference type="SUPFAM" id="SSF53300">
    <property type="entry name" value="vWA-like"/>
    <property type="match status" value="1"/>
</dbReference>
<dbReference type="InterPro" id="IPR050768">
    <property type="entry name" value="UPF0353/GerABKA_families"/>
</dbReference>
<keyword evidence="1" id="KW-0472">Membrane</keyword>
<sequence length="318" mass="34062">MAAAAPIATTDIGTDMSAVSAFHFLGPLWLLAMVPAGVLWLVHHLSADITRRWRAVIDPDLLIHFVVDARSRTWLRPENVLLGGWLLGSFAVAGPSWQREPSPFAADPAPVMILLRVTPSMEATDLQPSRLERAVEKVTDLLQSQPTLPAGLIAYAGSAHFVLPPTSDHGVVVTMARALSSTIMQKSGDALPAAIADARQMLSESGQGGTIFVLADEVAPTPRFPKQGLPIAILPMLPPGREPGEGFADLARSPGVTITHLTTDTADVTALGRSLSRPGVRPDQPGATERWRDGGWYLVPLLALTVLPWFRRGLTLRG</sequence>
<dbReference type="InterPro" id="IPR036465">
    <property type="entry name" value="vWFA_dom_sf"/>
</dbReference>
<feature type="transmembrane region" description="Helical" evidence="1">
    <location>
        <begin position="21"/>
        <end position="42"/>
    </location>
</feature>
<evidence type="ECO:0000313" key="3">
    <source>
        <dbReference type="EMBL" id="MBB2188421.1"/>
    </source>
</evidence>
<feature type="domain" description="VWFA" evidence="2">
    <location>
        <begin position="111"/>
        <end position="217"/>
    </location>
</feature>
<dbReference type="RefSeq" id="WP_183117620.1">
    <property type="nucleotide sequence ID" value="NZ_JABEQF010000001.1"/>
</dbReference>
<dbReference type="Pfam" id="PF13519">
    <property type="entry name" value="VWA_2"/>
    <property type="match status" value="1"/>
</dbReference>
<evidence type="ECO:0000259" key="2">
    <source>
        <dbReference type="Pfam" id="PF13519"/>
    </source>
</evidence>
<dbReference type="InterPro" id="IPR002035">
    <property type="entry name" value="VWF_A"/>
</dbReference>
<dbReference type="Proteomes" id="UP000555756">
    <property type="component" value="Unassembled WGS sequence"/>
</dbReference>
<gene>
    <name evidence="3" type="ORF">HLH34_00370</name>
</gene>
<proteinExistence type="predicted"/>
<keyword evidence="4" id="KW-1185">Reference proteome</keyword>
<evidence type="ECO:0000313" key="4">
    <source>
        <dbReference type="Proteomes" id="UP000555756"/>
    </source>
</evidence>
<dbReference type="PANTHER" id="PTHR22550:SF14">
    <property type="entry name" value="VWFA DOMAIN-CONTAINING PROTEIN"/>
    <property type="match status" value="1"/>
</dbReference>
<dbReference type="AlphaFoldDB" id="A0A7W4JPB1"/>
<dbReference type="PANTHER" id="PTHR22550">
    <property type="entry name" value="SPORE GERMINATION PROTEIN"/>
    <property type="match status" value="1"/>
</dbReference>
<keyword evidence="1" id="KW-1133">Transmembrane helix</keyword>
<evidence type="ECO:0000256" key="1">
    <source>
        <dbReference type="SAM" id="Phobius"/>
    </source>
</evidence>
<accession>A0A7W4JPB1</accession>
<protein>
    <submittedName>
        <fullName evidence="3">VWA domain-containing protein</fullName>
    </submittedName>
</protein>